<dbReference type="GO" id="GO:0016787">
    <property type="term" value="F:hydrolase activity"/>
    <property type="evidence" value="ECO:0007669"/>
    <property type="project" value="UniProtKB-KW"/>
</dbReference>
<evidence type="ECO:0000256" key="2">
    <source>
        <dbReference type="ARBA" id="ARBA00004818"/>
    </source>
</evidence>
<organism evidence="5 6">
    <name type="scientific">Agaribacillus aureus</name>
    <dbReference type="NCBI Taxonomy" id="3051825"/>
    <lineage>
        <taxon>Bacteria</taxon>
        <taxon>Pseudomonadati</taxon>
        <taxon>Bacteroidota</taxon>
        <taxon>Cytophagia</taxon>
        <taxon>Cytophagales</taxon>
        <taxon>Splendidivirgaceae</taxon>
        <taxon>Agaribacillus</taxon>
    </lineage>
</organism>
<keyword evidence="6" id="KW-1185">Reference proteome</keyword>
<dbReference type="InterPro" id="IPR023198">
    <property type="entry name" value="PGP-like_dom2"/>
</dbReference>
<comment type="similarity">
    <text evidence="3">Belongs to the HAD-like hydrolase superfamily. CbbY/CbbZ/Gph/YieH family.</text>
</comment>
<dbReference type="Pfam" id="PF13419">
    <property type="entry name" value="HAD_2"/>
    <property type="match status" value="1"/>
</dbReference>
<evidence type="ECO:0000256" key="4">
    <source>
        <dbReference type="ARBA" id="ARBA00013078"/>
    </source>
</evidence>
<comment type="caution">
    <text evidence="5">The sequence shown here is derived from an EMBL/GenBank/DDBJ whole genome shotgun (WGS) entry which is preliminary data.</text>
</comment>
<accession>A0ABT8LCN4</accession>
<evidence type="ECO:0000256" key="1">
    <source>
        <dbReference type="ARBA" id="ARBA00000830"/>
    </source>
</evidence>
<protein>
    <recommendedName>
        <fullName evidence="4">phosphoglycolate phosphatase</fullName>
        <ecNumber evidence="4">3.1.3.18</ecNumber>
    </recommendedName>
</protein>
<dbReference type="PANTHER" id="PTHR43434">
    <property type="entry name" value="PHOSPHOGLYCOLATE PHOSPHATASE"/>
    <property type="match status" value="1"/>
</dbReference>
<sequence>MLKIKAVIFDLDGTIADTLPLCIAAFRESIEPLIERSLSDEEIIATFGPSEEGTVKALAPDSFEEGIAGYLAAYQNLHWMCPEPFSGITTLLESLKAHDVRIAMVTGKGMHSTRISLDKFQYNKYFEHIETGSPLGPRKTEGIRQVLKQWSDLEKKQAIYVGDAPSDIEASKEVGIPVVSACWAQTADADVLKKMRPDQIFYDIPSFSKWVKATS</sequence>
<comment type="pathway">
    <text evidence="2">Organic acid metabolism; glycolate biosynthesis; glycolate from 2-phosphoglycolate: step 1/1.</text>
</comment>
<dbReference type="Proteomes" id="UP001172083">
    <property type="component" value="Unassembled WGS sequence"/>
</dbReference>
<keyword evidence="5" id="KW-0378">Hydrolase</keyword>
<dbReference type="RefSeq" id="WP_346760149.1">
    <property type="nucleotide sequence ID" value="NZ_JAUJEB010000005.1"/>
</dbReference>
<dbReference type="SFLD" id="SFLDG01129">
    <property type="entry name" value="C1.5:_HAD__Beta-PGM__Phosphata"/>
    <property type="match status" value="1"/>
</dbReference>
<gene>
    <name evidence="5" type="ORF">QQ020_22215</name>
</gene>
<dbReference type="InterPro" id="IPR023214">
    <property type="entry name" value="HAD_sf"/>
</dbReference>
<dbReference type="SUPFAM" id="SSF56784">
    <property type="entry name" value="HAD-like"/>
    <property type="match status" value="1"/>
</dbReference>
<proteinExistence type="inferred from homology"/>
<dbReference type="InterPro" id="IPR041492">
    <property type="entry name" value="HAD_2"/>
</dbReference>
<dbReference type="Gene3D" id="1.10.150.240">
    <property type="entry name" value="Putative phosphatase, domain 2"/>
    <property type="match status" value="1"/>
</dbReference>
<dbReference type="InterPro" id="IPR036412">
    <property type="entry name" value="HAD-like_sf"/>
</dbReference>
<name>A0ABT8LCN4_9BACT</name>
<evidence type="ECO:0000313" key="5">
    <source>
        <dbReference type="EMBL" id="MDN5214811.1"/>
    </source>
</evidence>
<evidence type="ECO:0000313" key="6">
    <source>
        <dbReference type="Proteomes" id="UP001172083"/>
    </source>
</evidence>
<dbReference type="PANTHER" id="PTHR43434:SF1">
    <property type="entry name" value="PHOSPHOGLYCOLATE PHOSPHATASE"/>
    <property type="match status" value="1"/>
</dbReference>
<dbReference type="InterPro" id="IPR050155">
    <property type="entry name" value="HAD-like_hydrolase_sf"/>
</dbReference>
<dbReference type="EMBL" id="JAUJEB010000005">
    <property type="protein sequence ID" value="MDN5214811.1"/>
    <property type="molecule type" value="Genomic_DNA"/>
</dbReference>
<comment type="catalytic activity">
    <reaction evidence="1">
        <text>2-phosphoglycolate + H2O = glycolate + phosphate</text>
        <dbReference type="Rhea" id="RHEA:14369"/>
        <dbReference type="ChEBI" id="CHEBI:15377"/>
        <dbReference type="ChEBI" id="CHEBI:29805"/>
        <dbReference type="ChEBI" id="CHEBI:43474"/>
        <dbReference type="ChEBI" id="CHEBI:58033"/>
        <dbReference type="EC" id="3.1.3.18"/>
    </reaction>
</comment>
<reference evidence="5" key="1">
    <citation type="submission" date="2023-06" db="EMBL/GenBank/DDBJ databases">
        <title>Genomic of Agaribacillus aureum.</title>
        <authorList>
            <person name="Wang G."/>
        </authorList>
    </citation>
    <scope>NUCLEOTIDE SEQUENCE</scope>
    <source>
        <strain evidence="5">BMA12</strain>
    </source>
</reference>
<evidence type="ECO:0000256" key="3">
    <source>
        <dbReference type="ARBA" id="ARBA00006171"/>
    </source>
</evidence>
<dbReference type="EC" id="3.1.3.18" evidence="4"/>
<dbReference type="Gene3D" id="3.40.50.1000">
    <property type="entry name" value="HAD superfamily/HAD-like"/>
    <property type="match status" value="1"/>
</dbReference>
<dbReference type="SFLD" id="SFLDS00003">
    <property type="entry name" value="Haloacid_Dehalogenase"/>
    <property type="match status" value="1"/>
</dbReference>